<keyword evidence="4" id="KW-0804">Transcription</keyword>
<dbReference type="GO" id="GO:0005666">
    <property type="term" value="C:RNA polymerase III complex"/>
    <property type="evidence" value="ECO:0007669"/>
    <property type="project" value="InterPro"/>
</dbReference>
<dbReference type="GO" id="GO:0005737">
    <property type="term" value="C:cytoplasm"/>
    <property type="evidence" value="ECO:0007669"/>
    <property type="project" value="UniProtKB-ARBA"/>
</dbReference>
<evidence type="ECO:0000313" key="7">
    <source>
        <dbReference type="EMBL" id="KAF8687701.1"/>
    </source>
</evidence>
<dbReference type="SUPFAM" id="SSF46785">
    <property type="entry name" value="Winged helix' DNA-binding domain"/>
    <property type="match status" value="1"/>
</dbReference>
<keyword evidence="3" id="KW-0240">DNA-directed RNA polymerase</keyword>
<dbReference type="GO" id="GO:0005654">
    <property type="term" value="C:nucleoplasm"/>
    <property type="evidence" value="ECO:0007669"/>
    <property type="project" value="UniProtKB-ARBA"/>
</dbReference>
<comment type="subcellular location">
    <subcellularLocation>
        <location evidence="1">Nucleus</location>
    </subcellularLocation>
</comment>
<dbReference type="PANTHER" id="PTHR12780">
    <property type="entry name" value="RNA POLYMERASE III DNA DIRECTED , 39KD SUBUNIT-RELATED"/>
    <property type="match status" value="1"/>
</dbReference>
<keyword evidence="5" id="KW-0539">Nucleus</keyword>
<reference evidence="7" key="1">
    <citation type="submission" date="2020-07" db="EMBL/GenBank/DDBJ databases">
        <title>Genome sequence and genetic diversity analysis of an under-domesticated orphan crop, white fonio (Digitaria exilis).</title>
        <authorList>
            <person name="Bennetzen J.L."/>
            <person name="Chen S."/>
            <person name="Ma X."/>
            <person name="Wang X."/>
            <person name="Yssel A.E.J."/>
            <person name="Chaluvadi S.R."/>
            <person name="Johnson M."/>
            <person name="Gangashetty P."/>
            <person name="Hamidou F."/>
            <person name="Sanogo M.D."/>
            <person name="Zwaenepoel A."/>
            <person name="Wallace J."/>
            <person name="Van De Peer Y."/>
            <person name="Van Deynze A."/>
        </authorList>
    </citation>
    <scope>NUCLEOTIDE SEQUENCE</scope>
    <source>
        <tissue evidence="7">Leaves</tissue>
    </source>
</reference>
<dbReference type="EMBL" id="JACEFO010002054">
    <property type="protein sequence ID" value="KAF8687701.1"/>
    <property type="molecule type" value="Genomic_DNA"/>
</dbReference>
<dbReference type="InterPro" id="IPR036388">
    <property type="entry name" value="WH-like_DNA-bd_sf"/>
</dbReference>
<dbReference type="Gene3D" id="1.10.10.10">
    <property type="entry name" value="Winged helix-like DNA-binding domain superfamily/Winged helix DNA-binding domain"/>
    <property type="match status" value="1"/>
</dbReference>
<evidence type="ECO:0000256" key="4">
    <source>
        <dbReference type="ARBA" id="ARBA00023163"/>
    </source>
</evidence>
<evidence type="ECO:0000256" key="1">
    <source>
        <dbReference type="ARBA" id="ARBA00004123"/>
    </source>
</evidence>
<dbReference type="GO" id="GO:0006383">
    <property type="term" value="P:transcription by RNA polymerase III"/>
    <property type="evidence" value="ECO:0007669"/>
    <property type="project" value="InterPro"/>
</dbReference>
<dbReference type="InterPro" id="IPR016049">
    <property type="entry name" value="RNA_pol_Rpc34-like"/>
</dbReference>
<dbReference type="AlphaFoldDB" id="A0A835ECN8"/>
<dbReference type="OrthoDB" id="613763at2759"/>
<dbReference type="InterPro" id="IPR007832">
    <property type="entry name" value="RNA_pol_Rpc34"/>
</dbReference>
<dbReference type="Proteomes" id="UP000636709">
    <property type="component" value="Unassembled WGS sequence"/>
</dbReference>
<evidence type="ECO:0000256" key="5">
    <source>
        <dbReference type="ARBA" id="ARBA00023242"/>
    </source>
</evidence>
<evidence type="ECO:0008006" key="9">
    <source>
        <dbReference type="Google" id="ProtNLM"/>
    </source>
</evidence>
<comment type="caution">
    <text evidence="7">The sequence shown here is derived from an EMBL/GenBank/DDBJ whole genome shotgun (WGS) entry which is preliminary data.</text>
</comment>
<evidence type="ECO:0000256" key="2">
    <source>
        <dbReference type="ARBA" id="ARBA00011038"/>
    </source>
</evidence>
<accession>A0A835ECN8</accession>
<evidence type="ECO:0000313" key="8">
    <source>
        <dbReference type="Proteomes" id="UP000636709"/>
    </source>
</evidence>
<protein>
    <recommendedName>
        <fullName evidence="9">DNA-directed RNA polymerase III subunit RPC6</fullName>
    </recommendedName>
</protein>
<dbReference type="Pfam" id="PF05158">
    <property type="entry name" value="RNA_pol_Rpc34"/>
    <property type="match status" value="2"/>
</dbReference>
<feature type="region of interest" description="Disordered" evidence="6">
    <location>
        <begin position="1"/>
        <end position="78"/>
    </location>
</feature>
<organism evidence="7 8">
    <name type="scientific">Digitaria exilis</name>
    <dbReference type="NCBI Taxonomy" id="1010633"/>
    <lineage>
        <taxon>Eukaryota</taxon>
        <taxon>Viridiplantae</taxon>
        <taxon>Streptophyta</taxon>
        <taxon>Embryophyta</taxon>
        <taxon>Tracheophyta</taxon>
        <taxon>Spermatophyta</taxon>
        <taxon>Magnoliopsida</taxon>
        <taxon>Liliopsida</taxon>
        <taxon>Poales</taxon>
        <taxon>Poaceae</taxon>
        <taxon>PACMAD clade</taxon>
        <taxon>Panicoideae</taxon>
        <taxon>Panicodae</taxon>
        <taxon>Paniceae</taxon>
        <taxon>Anthephorinae</taxon>
        <taxon>Digitaria</taxon>
    </lineage>
</organism>
<feature type="compositionally biased region" description="Pro residues" evidence="6">
    <location>
        <begin position="7"/>
        <end position="17"/>
    </location>
</feature>
<evidence type="ECO:0000256" key="3">
    <source>
        <dbReference type="ARBA" id="ARBA00022478"/>
    </source>
</evidence>
<sequence length="300" mass="32937">MLHAPNNPRPLPPPLLPLPLSCRPLPRRPPRRHPPLTSRAMPPRKRPAPPLEEPSPASKLPHEPNPSEEPTKSAPDSATPAISAAVLAKLPNMERQVYTLIFGAGSKGMWMLDVRKQLSISPNVATKVARTLVSHGLVKEVSDVRHRSRKIFMATDFQPSDEITGGTWYHDGRLDTDAVSAARRRCQAQVEKLGAATAQMIHNGILRDEPRAGYTIDKIRDILKTMVLDKVLEEVKSTGEGEFAAVRSGTMCYRLAGAAQGGMMEGIPCGVCPRIDECSPDGVISPNTCAYYKKWLQMDF</sequence>
<name>A0A835ECN8_9POAL</name>
<comment type="similarity">
    <text evidence="2">Belongs to the eukaryotic RPC34/RPC39 RNA polymerase subunit family.</text>
</comment>
<feature type="compositionally biased region" description="Basic residues" evidence="6">
    <location>
        <begin position="25"/>
        <end position="34"/>
    </location>
</feature>
<evidence type="ECO:0000256" key="6">
    <source>
        <dbReference type="SAM" id="MobiDB-lite"/>
    </source>
</evidence>
<dbReference type="InterPro" id="IPR036390">
    <property type="entry name" value="WH_DNA-bd_sf"/>
</dbReference>
<proteinExistence type="inferred from homology"/>
<keyword evidence="8" id="KW-1185">Reference proteome</keyword>
<gene>
    <name evidence="7" type="ORF">HU200_042625</name>
</gene>
<dbReference type="FunFam" id="1.10.10.10:FF:000116">
    <property type="entry name" value="DNA-directed RNA polymerase III subunit RPC6"/>
    <property type="match status" value="1"/>
</dbReference>